<dbReference type="GO" id="GO:0016787">
    <property type="term" value="F:hydrolase activity"/>
    <property type="evidence" value="ECO:0007669"/>
    <property type="project" value="UniProtKB-KW"/>
</dbReference>
<dbReference type="OrthoDB" id="9808822at2"/>
<reference evidence="8 9" key="1">
    <citation type="submission" date="2018-11" db="EMBL/GenBank/DDBJ databases">
        <title>Genomic Encyclopedia of Type Strains, Phase IV (KMG-IV): sequencing the most valuable type-strain genomes for metagenomic binning, comparative biology and taxonomic classification.</title>
        <authorList>
            <person name="Goeker M."/>
        </authorList>
    </citation>
    <scope>NUCLEOTIDE SEQUENCE [LARGE SCALE GENOMIC DNA]</scope>
    <source>
        <strain evidence="8 9">DSM 100316</strain>
    </source>
</reference>
<dbReference type="AlphaFoldDB" id="A0A3N2DZY8"/>
<comment type="similarity">
    <text evidence="4">Belongs to the SIMIBI class G3E GTPase family. ZNG1 subfamily.</text>
</comment>
<gene>
    <name evidence="8" type="ORF">EDC56_0401</name>
</gene>
<sequence>MQLNKIPATIVTGFLGSGKTTLLSNILKQAAGKRIAVIVNEFGELDIDADLLRSCPLECDDEQGAVVAGEDGIYELANGCICCTVEEEFLPVMEQLVARRDDIDHILIETSGLALPKPLVQAFNWPDIKQHCTVDAVITVIDGPAVAAGRFASDADKVQAQRLADESLDHDPSLQELLDDQLSAADLVVISKNDLLSDEQRQRVQAVAQARLPASVKTCYVSHGEASLDALIGVEAAAEQRIDSVHTHHDHHHDHGEHHEHAHDHFDSFVISLGEVDSDKLQAILRSLLSEHNIFRAKGFAALPNKPMRQVLQAVGERLDVHFDRLWLPTEQRRSQLVFIGKGIEEEKIKQALMGAEIQLVSA</sequence>
<keyword evidence="9" id="KW-1185">Reference proteome</keyword>
<dbReference type="GO" id="GO:0005737">
    <property type="term" value="C:cytoplasm"/>
    <property type="evidence" value="ECO:0007669"/>
    <property type="project" value="TreeGrafter"/>
</dbReference>
<proteinExistence type="inferred from homology"/>
<keyword evidence="3" id="KW-0143">Chaperone</keyword>
<dbReference type="InterPro" id="IPR011629">
    <property type="entry name" value="CobW-like_C"/>
</dbReference>
<evidence type="ECO:0000259" key="7">
    <source>
        <dbReference type="SMART" id="SM00833"/>
    </source>
</evidence>
<evidence type="ECO:0000313" key="9">
    <source>
        <dbReference type="Proteomes" id="UP000275394"/>
    </source>
</evidence>
<dbReference type="PANTHER" id="PTHR13748:SF62">
    <property type="entry name" value="COBW DOMAIN-CONTAINING PROTEIN"/>
    <property type="match status" value="1"/>
</dbReference>
<keyword evidence="2" id="KW-0378">Hydrolase</keyword>
<dbReference type="EMBL" id="RKHR01000003">
    <property type="protein sequence ID" value="ROS04885.1"/>
    <property type="molecule type" value="Genomic_DNA"/>
</dbReference>
<evidence type="ECO:0000256" key="4">
    <source>
        <dbReference type="ARBA" id="ARBA00034320"/>
    </source>
</evidence>
<evidence type="ECO:0000256" key="1">
    <source>
        <dbReference type="ARBA" id="ARBA00022741"/>
    </source>
</evidence>
<dbReference type="SUPFAM" id="SSF52540">
    <property type="entry name" value="P-loop containing nucleoside triphosphate hydrolases"/>
    <property type="match status" value="1"/>
</dbReference>
<evidence type="ECO:0000313" key="8">
    <source>
        <dbReference type="EMBL" id="ROS04885.1"/>
    </source>
</evidence>
<evidence type="ECO:0000256" key="5">
    <source>
        <dbReference type="ARBA" id="ARBA00045658"/>
    </source>
</evidence>
<accession>A0A3N2DZY8</accession>
<dbReference type="InterPro" id="IPR003495">
    <property type="entry name" value="CobW/HypB/UreG_nucleotide-bd"/>
</dbReference>
<dbReference type="PANTHER" id="PTHR13748">
    <property type="entry name" value="COBW-RELATED"/>
    <property type="match status" value="1"/>
</dbReference>
<organism evidence="8 9">
    <name type="scientific">Sinobacterium caligoides</name>
    <dbReference type="NCBI Taxonomy" id="933926"/>
    <lineage>
        <taxon>Bacteria</taxon>
        <taxon>Pseudomonadati</taxon>
        <taxon>Pseudomonadota</taxon>
        <taxon>Gammaproteobacteria</taxon>
        <taxon>Cellvibrionales</taxon>
        <taxon>Spongiibacteraceae</taxon>
        <taxon>Sinobacterium</taxon>
    </lineage>
</organism>
<dbReference type="GO" id="GO:0009236">
    <property type="term" value="P:cobalamin biosynthetic process"/>
    <property type="evidence" value="ECO:0007669"/>
    <property type="project" value="InterPro"/>
</dbReference>
<comment type="function">
    <text evidence="5">Zinc chaperone that directly transfers zinc cofactor to target proteins, thereby activating them. Zinc is transferred from the CXCC motif in the GTPase domain to the zinc binding site in target proteins in a process requiring GTP hydrolysis.</text>
</comment>
<dbReference type="SUPFAM" id="SSF90002">
    <property type="entry name" value="Hypothetical protein YjiA, C-terminal domain"/>
    <property type="match status" value="1"/>
</dbReference>
<protein>
    <submittedName>
        <fullName evidence="8">Cobalamin biosynthesis protein CobW</fullName>
    </submittedName>
</protein>
<feature type="domain" description="CobW C-terminal" evidence="7">
    <location>
        <begin position="266"/>
        <end position="357"/>
    </location>
</feature>
<dbReference type="SMART" id="SM00833">
    <property type="entry name" value="CobW_C"/>
    <property type="match status" value="1"/>
</dbReference>
<dbReference type="Pfam" id="PF02492">
    <property type="entry name" value="cobW"/>
    <property type="match status" value="1"/>
</dbReference>
<keyword evidence="1" id="KW-0547">Nucleotide-binding</keyword>
<dbReference type="RefSeq" id="WP_123710849.1">
    <property type="nucleotide sequence ID" value="NZ_RKHR01000003.1"/>
</dbReference>
<comment type="caution">
    <text evidence="8">The sequence shown here is derived from an EMBL/GenBank/DDBJ whole genome shotgun (WGS) entry which is preliminary data.</text>
</comment>
<dbReference type="GO" id="GO:0000166">
    <property type="term" value="F:nucleotide binding"/>
    <property type="evidence" value="ECO:0007669"/>
    <property type="project" value="UniProtKB-KW"/>
</dbReference>
<dbReference type="InterPro" id="IPR036627">
    <property type="entry name" value="CobW-likC_sf"/>
</dbReference>
<evidence type="ECO:0000256" key="2">
    <source>
        <dbReference type="ARBA" id="ARBA00022801"/>
    </source>
</evidence>
<dbReference type="Pfam" id="PF07683">
    <property type="entry name" value="CobW_C"/>
    <property type="match status" value="1"/>
</dbReference>
<evidence type="ECO:0000256" key="6">
    <source>
        <dbReference type="ARBA" id="ARBA00049117"/>
    </source>
</evidence>
<dbReference type="NCBIfam" id="TIGR02475">
    <property type="entry name" value="CobW"/>
    <property type="match status" value="1"/>
</dbReference>
<dbReference type="Proteomes" id="UP000275394">
    <property type="component" value="Unassembled WGS sequence"/>
</dbReference>
<dbReference type="CDD" id="cd03112">
    <property type="entry name" value="CobW-like"/>
    <property type="match status" value="1"/>
</dbReference>
<name>A0A3N2DZY8_9GAMM</name>
<dbReference type="InterPro" id="IPR012824">
    <property type="entry name" value="CobW"/>
</dbReference>
<dbReference type="Gene3D" id="3.40.50.300">
    <property type="entry name" value="P-loop containing nucleotide triphosphate hydrolases"/>
    <property type="match status" value="1"/>
</dbReference>
<evidence type="ECO:0000256" key="3">
    <source>
        <dbReference type="ARBA" id="ARBA00023186"/>
    </source>
</evidence>
<comment type="catalytic activity">
    <reaction evidence="6">
        <text>GTP + H2O = GDP + phosphate + H(+)</text>
        <dbReference type="Rhea" id="RHEA:19669"/>
        <dbReference type="ChEBI" id="CHEBI:15377"/>
        <dbReference type="ChEBI" id="CHEBI:15378"/>
        <dbReference type="ChEBI" id="CHEBI:37565"/>
        <dbReference type="ChEBI" id="CHEBI:43474"/>
        <dbReference type="ChEBI" id="CHEBI:58189"/>
    </reaction>
    <physiologicalReaction direction="left-to-right" evidence="6">
        <dbReference type="Rhea" id="RHEA:19670"/>
    </physiologicalReaction>
</comment>
<dbReference type="InterPro" id="IPR027417">
    <property type="entry name" value="P-loop_NTPase"/>
</dbReference>
<dbReference type="Gene3D" id="3.30.1220.10">
    <property type="entry name" value="CobW-like, C-terminal domain"/>
    <property type="match status" value="1"/>
</dbReference>
<dbReference type="InterPro" id="IPR051316">
    <property type="entry name" value="Zinc-reg_GTPase_activator"/>
</dbReference>